<protein>
    <submittedName>
        <fullName evidence="1">Uncharacterized protein</fullName>
    </submittedName>
</protein>
<reference evidence="1 2" key="1">
    <citation type="journal article" date="2011" name="J. Bacteriol.">
        <title>Complete genome sequence of the thermoacidophilic crenarchaeon Thermoproteus uzoniensis 768-20.</title>
        <authorList>
            <person name="Mardanov A.V."/>
            <person name="Gumerov V.M."/>
            <person name="Beletsky A.V."/>
            <person name="Prokofeva M.I."/>
            <person name="Bonch-Osmolovskaya E.A."/>
            <person name="Ravin N.V."/>
            <person name="Skryabin K.G."/>
        </authorList>
    </citation>
    <scope>NUCLEOTIDE SEQUENCE [LARGE SCALE GENOMIC DNA]</scope>
    <source>
        <strain evidence="1 2">768-20</strain>
    </source>
</reference>
<dbReference type="AlphaFoldDB" id="F2L082"/>
<reference key="2">
    <citation type="submission" date="2011-03" db="EMBL/GenBank/DDBJ databases">
        <title>Complete genome sequence of the thermoacidophilic crenarchaeon Thermoproteus uzoniensis 768-20.</title>
        <authorList>
            <person name="Mardanov A.V."/>
            <person name="Gumerov V.M."/>
            <person name="Beletsky A.V."/>
            <person name="Prokofeva M.I."/>
            <person name="Bonch-Osmolovskaya E.A."/>
            <person name="Ravin N.V."/>
            <person name="Skryabin K.G."/>
        </authorList>
    </citation>
    <scope>NUCLEOTIDE SEQUENCE</scope>
    <source>
        <strain>768-20</strain>
    </source>
</reference>
<dbReference type="HOGENOM" id="CLU_1412437_0_0_2"/>
<proteinExistence type="predicted"/>
<accession>F2L082</accession>
<dbReference type="KEGG" id="tuz:TUZN_1084"/>
<gene>
    <name evidence="1" type="ordered locus">TUZN_1084</name>
</gene>
<dbReference type="Proteomes" id="UP000008138">
    <property type="component" value="Chromosome"/>
</dbReference>
<dbReference type="eggNOG" id="arCOG03765">
    <property type="taxonomic scope" value="Archaea"/>
</dbReference>
<keyword evidence="2" id="KW-1185">Reference proteome</keyword>
<name>F2L082_THEU7</name>
<evidence type="ECO:0000313" key="1">
    <source>
        <dbReference type="EMBL" id="AEA12564.1"/>
    </source>
</evidence>
<organism evidence="1 2">
    <name type="scientific">Thermoproteus uzoniensis (strain 768-20)</name>
    <dbReference type="NCBI Taxonomy" id="999630"/>
    <lineage>
        <taxon>Archaea</taxon>
        <taxon>Thermoproteota</taxon>
        <taxon>Thermoprotei</taxon>
        <taxon>Thermoproteales</taxon>
        <taxon>Thermoproteaceae</taxon>
        <taxon>Thermoproteus</taxon>
    </lineage>
</organism>
<sequence>MTQFALANEILTLGLDMISNGITTARVREIMTLYKILTEIEVVPVPARIFDKLIVNSYNVDRESTVKAWCEAGKTLAAYIKAMFGSLNNISSLLPYLSDIFPSKKFEVKLTEDEFDLNIVGLGYSAETVEANAAALRCLLEDLGYKIEELITAPGLLKAKAKKVG</sequence>
<dbReference type="EMBL" id="CP002590">
    <property type="protein sequence ID" value="AEA12564.1"/>
    <property type="molecule type" value="Genomic_DNA"/>
</dbReference>
<evidence type="ECO:0000313" key="2">
    <source>
        <dbReference type="Proteomes" id="UP000008138"/>
    </source>
</evidence>